<dbReference type="PANTHER" id="PTHR15172">
    <property type="entry name" value="GALACTOCEREBROSIDASE"/>
    <property type="match status" value="1"/>
</dbReference>
<evidence type="ECO:0000259" key="8">
    <source>
        <dbReference type="Pfam" id="PF02057"/>
    </source>
</evidence>
<dbReference type="InterPro" id="IPR017853">
    <property type="entry name" value="GH"/>
</dbReference>
<name>A0A9P1FMR6_9DINO</name>
<dbReference type="EMBL" id="CAMXCT030000769">
    <property type="protein sequence ID" value="CAL4770356.1"/>
    <property type="molecule type" value="Genomic_DNA"/>
</dbReference>
<dbReference type="GO" id="GO:0006683">
    <property type="term" value="P:galactosylceramide catabolic process"/>
    <property type="evidence" value="ECO:0007669"/>
    <property type="project" value="InterPro"/>
</dbReference>
<dbReference type="PANTHER" id="PTHR15172:SF1">
    <property type="entry name" value="GALACTOCEREBROSIDASE"/>
    <property type="match status" value="1"/>
</dbReference>
<keyword evidence="11" id="KW-1185">Reference proteome</keyword>
<dbReference type="GO" id="GO:0005764">
    <property type="term" value="C:lysosome"/>
    <property type="evidence" value="ECO:0007669"/>
    <property type="project" value="TreeGrafter"/>
</dbReference>
<evidence type="ECO:0000256" key="5">
    <source>
        <dbReference type="ARBA" id="ARBA00033098"/>
    </source>
</evidence>
<keyword evidence="7" id="KW-0732">Signal</keyword>
<evidence type="ECO:0000256" key="7">
    <source>
        <dbReference type="SAM" id="SignalP"/>
    </source>
</evidence>
<feature type="domain" description="Glycosyl hydrolase family 59 catalytic" evidence="8">
    <location>
        <begin position="44"/>
        <end position="352"/>
    </location>
</feature>
<dbReference type="EMBL" id="CAMXCT020000769">
    <property type="protein sequence ID" value="CAL1136419.1"/>
    <property type="molecule type" value="Genomic_DNA"/>
</dbReference>
<accession>A0A9P1FMR6</accession>
<dbReference type="EC" id="3.2.1.46" evidence="2"/>
<dbReference type="Gene3D" id="3.20.20.80">
    <property type="entry name" value="Glycosidases"/>
    <property type="match status" value="1"/>
</dbReference>
<evidence type="ECO:0000256" key="4">
    <source>
        <dbReference type="ARBA" id="ARBA00022963"/>
    </source>
</evidence>
<evidence type="ECO:0000313" key="10">
    <source>
        <dbReference type="EMBL" id="CAL1136419.1"/>
    </source>
</evidence>
<dbReference type="OrthoDB" id="440760at2759"/>
<dbReference type="SUPFAM" id="SSF51445">
    <property type="entry name" value="(Trans)glycosidases"/>
    <property type="match status" value="1"/>
</dbReference>
<protein>
    <recommendedName>
        <fullName evidence="2">galactosylceramidase</fullName>
        <ecNumber evidence="2">3.2.1.46</ecNumber>
    </recommendedName>
    <alternativeName>
        <fullName evidence="5">Galactosylceramidase</fullName>
    </alternativeName>
</protein>
<reference evidence="9" key="1">
    <citation type="submission" date="2022-10" db="EMBL/GenBank/DDBJ databases">
        <authorList>
            <person name="Chen Y."/>
            <person name="Dougan E. K."/>
            <person name="Chan C."/>
            <person name="Rhodes N."/>
            <person name="Thang M."/>
        </authorList>
    </citation>
    <scope>NUCLEOTIDE SEQUENCE</scope>
</reference>
<gene>
    <name evidence="9" type="ORF">C1SCF055_LOCUS10695</name>
</gene>
<feature type="signal peptide" evidence="7">
    <location>
        <begin position="1"/>
        <end position="16"/>
    </location>
</feature>
<dbReference type="Gene3D" id="2.60.120.560">
    <property type="entry name" value="Exo-inulinase, domain 1"/>
    <property type="match status" value="1"/>
</dbReference>
<keyword evidence="4" id="KW-0442">Lipid degradation</keyword>
<dbReference type="AlphaFoldDB" id="A0A9P1FMR6"/>
<dbReference type="InterPro" id="IPR013785">
    <property type="entry name" value="Aldolase_TIM"/>
</dbReference>
<dbReference type="EMBL" id="CAMXCT010000769">
    <property type="protein sequence ID" value="CAI3983044.1"/>
    <property type="molecule type" value="Genomic_DNA"/>
</dbReference>
<dbReference type="Gene3D" id="3.20.20.70">
    <property type="entry name" value="Aldolase class I"/>
    <property type="match status" value="1"/>
</dbReference>
<sequence>MRVLLLSLLSLAASTGWEKACYIRRPKDCPVTAVLDNSVQGLRFDGHGAVSGRGTSRYLYDYAEAMRSEILDLLFAPNYAASIQVLKVEIGGDAQTGFGVEPSHRRISNETSCERVRTFWLIREARQRNPDLVVLASAWAFPAWVGVENASQTSFYNDDAIDYILSWIRCANETGAGHIDYIGSRPRRVTMDLLGRSEAHESPPLTWTVALQNALVAAELPTRLVLPDAEYDPEMAEMLQSEPQLAAALSGGAFGLHYPCFIPMPSLEEHGLAMWSTEDGGMPADWPGAACAGRTVNTNLVRMNVTSTLLRSLVWAVHPAIPGHQNGLISAAEPWSGVYSIQDPLWMLAHTTRFTQVGWWVLPLQSGATGHLKRGGTFVTYLSPDRNSFTLVVEKLQARCQSCAGATTGSEEVVFTLSDGLMESLKLDAGNESNETDQEEVPVIDTSEILTDDSSNESDSESENVSNASNETMKAEVPLVGGLAFFVTNKSHKLFQLPPLVVDPTGSFSFVVQPDTIYTITSMNLTWTNLTWTERMDAANQSSQVSTSSFPVPYHDDFDMYVPEETPGYFADYGGSFEVSEDPSYSPNLVLKQVLLEKAGANRWTSASDPITLIGHRLANVAATVDVYIPDAPIAFQEPIRLGIQAAWNGHCLSTRALVSCR</sequence>
<dbReference type="GO" id="GO:0016020">
    <property type="term" value="C:membrane"/>
    <property type="evidence" value="ECO:0007669"/>
    <property type="project" value="GOC"/>
</dbReference>
<evidence type="ECO:0000256" key="3">
    <source>
        <dbReference type="ARBA" id="ARBA00022919"/>
    </source>
</evidence>
<keyword evidence="4" id="KW-0443">Lipid metabolism</keyword>
<dbReference type="InterPro" id="IPR001286">
    <property type="entry name" value="Glyco_hydro_59"/>
</dbReference>
<reference evidence="10" key="2">
    <citation type="submission" date="2024-04" db="EMBL/GenBank/DDBJ databases">
        <authorList>
            <person name="Chen Y."/>
            <person name="Shah S."/>
            <person name="Dougan E. K."/>
            <person name="Thang M."/>
            <person name="Chan C."/>
        </authorList>
    </citation>
    <scope>NUCLEOTIDE SEQUENCE [LARGE SCALE GENOMIC DNA]</scope>
</reference>
<evidence type="ECO:0000313" key="9">
    <source>
        <dbReference type="EMBL" id="CAI3983044.1"/>
    </source>
</evidence>
<dbReference type="Proteomes" id="UP001152797">
    <property type="component" value="Unassembled WGS sequence"/>
</dbReference>
<evidence type="ECO:0000256" key="6">
    <source>
        <dbReference type="SAM" id="MobiDB-lite"/>
    </source>
</evidence>
<comment type="similarity">
    <text evidence="1">Belongs to the glycosyl hydrolase 59 family.</text>
</comment>
<feature type="compositionally biased region" description="Acidic residues" evidence="6">
    <location>
        <begin position="450"/>
        <end position="462"/>
    </location>
</feature>
<feature type="chain" id="PRO_5043272302" description="galactosylceramidase" evidence="7">
    <location>
        <begin position="17"/>
        <end position="662"/>
    </location>
</feature>
<evidence type="ECO:0000256" key="1">
    <source>
        <dbReference type="ARBA" id="ARBA00005637"/>
    </source>
</evidence>
<evidence type="ECO:0000313" key="11">
    <source>
        <dbReference type="Proteomes" id="UP001152797"/>
    </source>
</evidence>
<evidence type="ECO:0000256" key="2">
    <source>
        <dbReference type="ARBA" id="ARBA00012657"/>
    </source>
</evidence>
<keyword evidence="3" id="KW-0746">Sphingolipid metabolism</keyword>
<comment type="caution">
    <text evidence="9">The sequence shown here is derived from an EMBL/GenBank/DDBJ whole genome shotgun (WGS) entry which is preliminary data.</text>
</comment>
<feature type="region of interest" description="Disordered" evidence="6">
    <location>
        <begin position="429"/>
        <end position="470"/>
    </location>
</feature>
<proteinExistence type="inferred from homology"/>
<dbReference type="InterPro" id="IPR049161">
    <property type="entry name" value="GH59_cat"/>
</dbReference>
<dbReference type="Pfam" id="PF02057">
    <property type="entry name" value="Glyco_hydro_59"/>
    <property type="match status" value="1"/>
</dbReference>
<organism evidence="9">
    <name type="scientific">Cladocopium goreaui</name>
    <dbReference type="NCBI Taxonomy" id="2562237"/>
    <lineage>
        <taxon>Eukaryota</taxon>
        <taxon>Sar</taxon>
        <taxon>Alveolata</taxon>
        <taxon>Dinophyceae</taxon>
        <taxon>Suessiales</taxon>
        <taxon>Symbiodiniaceae</taxon>
        <taxon>Cladocopium</taxon>
    </lineage>
</organism>
<dbReference type="GO" id="GO:0004336">
    <property type="term" value="F:galactosylceramidase activity"/>
    <property type="evidence" value="ECO:0007669"/>
    <property type="project" value="UniProtKB-EC"/>
</dbReference>